<reference evidence="2 3" key="1">
    <citation type="submission" date="2024-05" db="EMBL/GenBank/DDBJ databases">
        <title>Genome sequencing and assembly of Indian major carp, Cirrhinus mrigala (Hamilton, 1822).</title>
        <authorList>
            <person name="Mohindra V."/>
            <person name="Chowdhury L.M."/>
            <person name="Lal K."/>
            <person name="Jena J.K."/>
        </authorList>
    </citation>
    <scope>NUCLEOTIDE SEQUENCE [LARGE SCALE GENOMIC DNA]</scope>
    <source>
        <strain evidence="2">CM1030</strain>
        <tissue evidence="2">Blood</tissue>
    </source>
</reference>
<organism evidence="2 3">
    <name type="scientific">Cirrhinus mrigala</name>
    <name type="common">Mrigala</name>
    <dbReference type="NCBI Taxonomy" id="683832"/>
    <lineage>
        <taxon>Eukaryota</taxon>
        <taxon>Metazoa</taxon>
        <taxon>Chordata</taxon>
        <taxon>Craniata</taxon>
        <taxon>Vertebrata</taxon>
        <taxon>Euteleostomi</taxon>
        <taxon>Actinopterygii</taxon>
        <taxon>Neopterygii</taxon>
        <taxon>Teleostei</taxon>
        <taxon>Ostariophysi</taxon>
        <taxon>Cypriniformes</taxon>
        <taxon>Cyprinidae</taxon>
        <taxon>Labeoninae</taxon>
        <taxon>Labeonini</taxon>
        <taxon>Cirrhinus</taxon>
    </lineage>
</organism>
<keyword evidence="3" id="KW-1185">Reference proteome</keyword>
<sequence>MMAADGDRRDACAASKQEQRSNQISHHGRHRDVFSDCIGSIIQSLAEFGAK</sequence>
<dbReference type="EMBL" id="JAMKFB020000017">
    <property type="protein sequence ID" value="KAL0170400.1"/>
    <property type="molecule type" value="Genomic_DNA"/>
</dbReference>
<comment type="caution">
    <text evidence="2">The sequence shown here is derived from an EMBL/GenBank/DDBJ whole genome shotgun (WGS) entry which is preliminary data.</text>
</comment>
<feature type="compositionally biased region" description="Basic and acidic residues" evidence="1">
    <location>
        <begin position="1"/>
        <end position="11"/>
    </location>
</feature>
<gene>
    <name evidence="2" type="ORF">M9458_034996</name>
</gene>
<protein>
    <submittedName>
        <fullName evidence="2">Uncharacterized protein</fullName>
    </submittedName>
</protein>
<accession>A0ABD0P8Z5</accession>
<feature type="region of interest" description="Disordered" evidence="1">
    <location>
        <begin position="1"/>
        <end position="29"/>
    </location>
</feature>
<feature type="non-terminal residue" evidence="2">
    <location>
        <position position="51"/>
    </location>
</feature>
<name>A0ABD0P8Z5_CIRMR</name>
<proteinExistence type="predicted"/>
<evidence type="ECO:0000256" key="1">
    <source>
        <dbReference type="SAM" id="MobiDB-lite"/>
    </source>
</evidence>
<evidence type="ECO:0000313" key="2">
    <source>
        <dbReference type="EMBL" id="KAL0170400.1"/>
    </source>
</evidence>
<dbReference type="AlphaFoldDB" id="A0ABD0P8Z5"/>
<evidence type="ECO:0000313" key="3">
    <source>
        <dbReference type="Proteomes" id="UP001529510"/>
    </source>
</evidence>
<dbReference type="Proteomes" id="UP001529510">
    <property type="component" value="Unassembled WGS sequence"/>
</dbReference>